<dbReference type="PANTHER" id="PTHR42695">
    <property type="entry name" value="GLUTAMINE AMIDOTRANSFERASE YLR126C-RELATED"/>
    <property type="match status" value="1"/>
</dbReference>
<comment type="caution">
    <text evidence="2">The sequence shown here is derived from an EMBL/GenBank/DDBJ whole genome shotgun (WGS) entry which is preliminary data.</text>
</comment>
<dbReference type="OrthoDB" id="5196541at2"/>
<dbReference type="GO" id="GO:0005829">
    <property type="term" value="C:cytosol"/>
    <property type="evidence" value="ECO:0007669"/>
    <property type="project" value="TreeGrafter"/>
</dbReference>
<dbReference type="Gene3D" id="3.40.50.880">
    <property type="match status" value="1"/>
</dbReference>
<dbReference type="PANTHER" id="PTHR42695:SF5">
    <property type="entry name" value="GLUTAMINE AMIDOTRANSFERASE YLR126C-RELATED"/>
    <property type="match status" value="1"/>
</dbReference>
<dbReference type="InterPro" id="IPR044992">
    <property type="entry name" value="ChyE-like"/>
</dbReference>
<dbReference type="AlphaFoldDB" id="A0A543I8P8"/>
<dbReference type="RefSeq" id="WP_141966040.1">
    <property type="nucleotide sequence ID" value="NZ_VFPO01000001.1"/>
</dbReference>
<gene>
    <name evidence="2" type="ORF">FHX41_0569</name>
</gene>
<keyword evidence="3" id="KW-1185">Reference proteome</keyword>
<keyword evidence="2" id="KW-0315">Glutamine amidotransferase</keyword>
<dbReference type="InterPro" id="IPR029062">
    <property type="entry name" value="Class_I_gatase-like"/>
</dbReference>
<dbReference type="CDD" id="cd01741">
    <property type="entry name" value="GATase1_1"/>
    <property type="match status" value="1"/>
</dbReference>
<evidence type="ECO:0000313" key="2">
    <source>
        <dbReference type="EMBL" id="TQM66972.1"/>
    </source>
</evidence>
<reference evidence="2 3" key="1">
    <citation type="submission" date="2019-06" db="EMBL/GenBank/DDBJ databases">
        <title>Sequencing the genomes of 1000 actinobacteria strains.</title>
        <authorList>
            <person name="Klenk H.-P."/>
        </authorList>
    </citation>
    <scope>NUCLEOTIDE SEQUENCE [LARGE SCALE GENOMIC DNA]</scope>
    <source>
        <strain evidence="2 3">DSM 45043</strain>
    </source>
</reference>
<evidence type="ECO:0000259" key="1">
    <source>
        <dbReference type="Pfam" id="PF00117"/>
    </source>
</evidence>
<organism evidence="2 3">
    <name type="scientific">Actinomadura hallensis</name>
    <dbReference type="NCBI Taxonomy" id="337895"/>
    <lineage>
        <taxon>Bacteria</taxon>
        <taxon>Bacillati</taxon>
        <taxon>Actinomycetota</taxon>
        <taxon>Actinomycetes</taxon>
        <taxon>Streptosporangiales</taxon>
        <taxon>Thermomonosporaceae</taxon>
        <taxon>Actinomadura</taxon>
    </lineage>
</organism>
<protein>
    <submittedName>
        <fullName evidence="2">GMP synthase-like glutamine amidotransferase</fullName>
    </submittedName>
</protein>
<dbReference type="InterPro" id="IPR017926">
    <property type="entry name" value="GATASE"/>
</dbReference>
<accession>A0A543I8P8</accession>
<keyword evidence="2" id="KW-0808">Transferase</keyword>
<dbReference type="Pfam" id="PF00117">
    <property type="entry name" value="GATase"/>
    <property type="match status" value="1"/>
</dbReference>
<sequence>MRALVIEHDAITPAGTIGDRLVHHGFELTRLLVVPEERHQTPDVEVDFPAPSGFDLVVSMGAPWSVDAEEEIGTWIGGELALLREAHDSGVPVLGVCFGGQALAAALGGGVERAPRPEIGWVAVETREPRLVESGPWFQYHFDRWVTPPDAVEIARNDVGPQAFRIGRSMAVQFHPEVTVDIVRTWRKSGEKDIRSHGLDPDELVDRTRELAPAAERRAHAFVDAFLRHAGLR</sequence>
<dbReference type="EMBL" id="VFPO01000001">
    <property type="protein sequence ID" value="TQM66972.1"/>
    <property type="molecule type" value="Genomic_DNA"/>
</dbReference>
<name>A0A543I8P8_9ACTN</name>
<feature type="domain" description="Glutamine amidotransferase" evidence="1">
    <location>
        <begin position="42"/>
        <end position="179"/>
    </location>
</feature>
<dbReference type="PROSITE" id="PS51273">
    <property type="entry name" value="GATASE_TYPE_1"/>
    <property type="match status" value="1"/>
</dbReference>
<evidence type="ECO:0000313" key="3">
    <source>
        <dbReference type="Proteomes" id="UP000316706"/>
    </source>
</evidence>
<proteinExistence type="predicted"/>
<dbReference type="Proteomes" id="UP000316706">
    <property type="component" value="Unassembled WGS sequence"/>
</dbReference>
<dbReference type="GO" id="GO:0016740">
    <property type="term" value="F:transferase activity"/>
    <property type="evidence" value="ECO:0007669"/>
    <property type="project" value="UniProtKB-KW"/>
</dbReference>
<dbReference type="SUPFAM" id="SSF52317">
    <property type="entry name" value="Class I glutamine amidotransferase-like"/>
    <property type="match status" value="1"/>
</dbReference>